<dbReference type="Pfam" id="PF01852">
    <property type="entry name" value="START"/>
    <property type="match status" value="1"/>
</dbReference>
<dbReference type="Proteomes" id="UP001165060">
    <property type="component" value="Unassembled WGS sequence"/>
</dbReference>
<gene>
    <name evidence="3" type="ORF">TeGR_g307</name>
</gene>
<dbReference type="CDD" id="cd00177">
    <property type="entry name" value="START"/>
    <property type="match status" value="1"/>
</dbReference>
<accession>A0ABQ6NBT7</accession>
<comment type="caution">
    <text evidence="3">The sequence shown here is derived from an EMBL/GenBank/DDBJ whole genome shotgun (WGS) entry which is preliminary data.</text>
</comment>
<evidence type="ECO:0000313" key="4">
    <source>
        <dbReference type="Proteomes" id="UP001165060"/>
    </source>
</evidence>
<feature type="signal peptide" evidence="1">
    <location>
        <begin position="1"/>
        <end position="20"/>
    </location>
</feature>
<evidence type="ECO:0000313" key="3">
    <source>
        <dbReference type="EMBL" id="GMI52720.1"/>
    </source>
</evidence>
<keyword evidence="1" id="KW-0732">Signal</keyword>
<reference evidence="3 4" key="1">
    <citation type="journal article" date="2023" name="Commun. Biol.">
        <title>Genome analysis of Parmales, the sister group of diatoms, reveals the evolutionary specialization of diatoms from phago-mixotrophs to photoautotrophs.</title>
        <authorList>
            <person name="Ban H."/>
            <person name="Sato S."/>
            <person name="Yoshikawa S."/>
            <person name="Yamada K."/>
            <person name="Nakamura Y."/>
            <person name="Ichinomiya M."/>
            <person name="Sato N."/>
            <person name="Blanc-Mathieu R."/>
            <person name="Endo H."/>
            <person name="Kuwata A."/>
            <person name="Ogata H."/>
        </authorList>
    </citation>
    <scope>NUCLEOTIDE SEQUENCE [LARGE SCALE GENOMIC DNA]</scope>
</reference>
<evidence type="ECO:0000256" key="1">
    <source>
        <dbReference type="SAM" id="SignalP"/>
    </source>
</evidence>
<protein>
    <recommendedName>
        <fullName evidence="2">START domain-containing protein</fullName>
    </recommendedName>
</protein>
<feature type="chain" id="PRO_5046380440" description="START domain-containing protein" evidence="1">
    <location>
        <begin position="21"/>
        <end position="240"/>
    </location>
</feature>
<name>A0ABQ6NBT7_9STRA</name>
<feature type="domain" description="START" evidence="2">
    <location>
        <begin position="43"/>
        <end position="234"/>
    </location>
</feature>
<dbReference type="SUPFAM" id="SSF55961">
    <property type="entry name" value="Bet v1-like"/>
    <property type="match status" value="1"/>
</dbReference>
<dbReference type="InterPro" id="IPR002913">
    <property type="entry name" value="START_lipid-bd_dom"/>
</dbReference>
<evidence type="ECO:0000259" key="2">
    <source>
        <dbReference type="PROSITE" id="PS50848"/>
    </source>
</evidence>
<proteinExistence type="predicted"/>
<keyword evidence="4" id="KW-1185">Reference proteome</keyword>
<dbReference type="Gene3D" id="3.30.530.20">
    <property type="match status" value="1"/>
</dbReference>
<dbReference type="EMBL" id="BRYB01006232">
    <property type="protein sequence ID" value="GMI52720.1"/>
    <property type="molecule type" value="Genomic_DNA"/>
</dbReference>
<dbReference type="InterPro" id="IPR023393">
    <property type="entry name" value="START-like_dom_sf"/>
</dbReference>
<organism evidence="3 4">
    <name type="scientific">Tetraparma gracilis</name>
    <dbReference type="NCBI Taxonomy" id="2962635"/>
    <lineage>
        <taxon>Eukaryota</taxon>
        <taxon>Sar</taxon>
        <taxon>Stramenopiles</taxon>
        <taxon>Ochrophyta</taxon>
        <taxon>Bolidophyceae</taxon>
        <taxon>Parmales</taxon>
        <taxon>Triparmaceae</taxon>
        <taxon>Tetraparma</taxon>
    </lineage>
</organism>
<sequence>MRHWADYFAVLLALLYLLLSTHTSFTPPPPSPSSDPDISAALQEGWSITSSNAKMTLLKKSFPPSKTLGVRGVATVDVPFGSLLTTFFDTSLSLKWVSDLHSFEEHDVNRKTHNGILRQLYRVAGGVVVTDREFLLKRAVKKSKGRRLVTVRYTSFEDEERFPVAPGAVRSWSDETVWRFTKVDERRTKIDVLARLDPRGSLSPLLVNFIQRTWPKTSISRLAKLAKKRNKDSGEFKDWT</sequence>
<dbReference type="PROSITE" id="PS50848">
    <property type="entry name" value="START"/>
    <property type="match status" value="1"/>
</dbReference>